<comment type="caution">
    <text evidence="4">The sequence shown here is derived from an EMBL/GenBank/DDBJ whole genome shotgun (WGS) entry which is preliminary data.</text>
</comment>
<protein>
    <submittedName>
        <fullName evidence="4">NAD(P)-dependent dehydrogenase (Short-subunit alcohol dehydrogenase family)</fullName>
    </submittedName>
</protein>
<dbReference type="PRINTS" id="PR00080">
    <property type="entry name" value="SDRFAMILY"/>
</dbReference>
<dbReference type="InterPro" id="IPR002347">
    <property type="entry name" value="SDR_fam"/>
</dbReference>
<evidence type="ECO:0000313" key="4">
    <source>
        <dbReference type="EMBL" id="MBB3840159.1"/>
    </source>
</evidence>
<dbReference type="Proteomes" id="UP000541352">
    <property type="component" value="Unassembled WGS sequence"/>
</dbReference>
<reference evidence="4 5" key="1">
    <citation type="submission" date="2020-08" db="EMBL/GenBank/DDBJ databases">
        <title>Genomic Encyclopedia of Type Strains, Phase IV (KMG-IV): sequencing the most valuable type-strain genomes for metagenomic binning, comparative biology and taxonomic classification.</title>
        <authorList>
            <person name="Goeker M."/>
        </authorList>
    </citation>
    <scope>NUCLEOTIDE SEQUENCE [LARGE SCALE GENOMIC DNA]</scope>
    <source>
        <strain evidence="4 5">DSM 17976</strain>
    </source>
</reference>
<evidence type="ECO:0000313" key="5">
    <source>
        <dbReference type="Proteomes" id="UP000541352"/>
    </source>
</evidence>
<evidence type="ECO:0000256" key="2">
    <source>
        <dbReference type="ARBA" id="ARBA00022857"/>
    </source>
</evidence>
<dbReference type="AlphaFoldDB" id="A0A7W5ZNF2"/>
<gene>
    <name evidence="4" type="ORF">FHS57_004172</name>
</gene>
<evidence type="ECO:0000256" key="1">
    <source>
        <dbReference type="ARBA" id="ARBA00006484"/>
    </source>
</evidence>
<dbReference type="RefSeq" id="WP_183976955.1">
    <property type="nucleotide sequence ID" value="NZ_JACIBY010000009.1"/>
</dbReference>
<keyword evidence="3" id="KW-0560">Oxidoreductase</keyword>
<dbReference type="GO" id="GO:0016491">
    <property type="term" value="F:oxidoreductase activity"/>
    <property type="evidence" value="ECO:0007669"/>
    <property type="project" value="UniProtKB-KW"/>
</dbReference>
<dbReference type="EMBL" id="JACIBY010000009">
    <property type="protein sequence ID" value="MBB3840159.1"/>
    <property type="molecule type" value="Genomic_DNA"/>
</dbReference>
<evidence type="ECO:0000256" key="3">
    <source>
        <dbReference type="ARBA" id="ARBA00023002"/>
    </source>
</evidence>
<dbReference type="Gene3D" id="3.40.50.720">
    <property type="entry name" value="NAD(P)-binding Rossmann-like Domain"/>
    <property type="match status" value="1"/>
</dbReference>
<dbReference type="PRINTS" id="PR00081">
    <property type="entry name" value="GDHRDH"/>
</dbReference>
<keyword evidence="2" id="KW-0521">NADP</keyword>
<dbReference type="InterPro" id="IPR036291">
    <property type="entry name" value="NAD(P)-bd_dom_sf"/>
</dbReference>
<dbReference type="PANTHER" id="PTHR43639:SF1">
    <property type="entry name" value="SHORT-CHAIN DEHYDROGENASE_REDUCTASE FAMILY PROTEIN"/>
    <property type="match status" value="1"/>
</dbReference>
<dbReference type="SUPFAM" id="SSF51735">
    <property type="entry name" value="NAD(P)-binding Rossmann-fold domains"/>
    <property type="match status" value="1"/>
</dbReference>
<name>A0A7W5ZNF2_9BACT</name>
<dbReference type="FunFam" id="3.40.50.720:FF:000374">
    <property type="entry name" value="3-oxoacyl-(Acyl-carrier-protein) reductase"/>
    <property type="match status" value="1"/>
</dbReference>
<keyword evidence="5" id="KW-1185">Reference proteome</keyword>
<accession>A0A7W5ZNF2</accession>
<proteinExistence type="inferred from homology"/>
<comment type="similarity">
    <text evidence="1">Belongs to the short-chain dehydrogenases/reductases (SDR) family.</text>
</comment>
<organism evidence="4 5">
    <name type="scientific">Runella defluvii</name>
    <dbReference type="NCBI Taxonomy" id="370973"/>
    <lineage>
        <taxon>Bacteria</taxon>
        <taxon>Pseudomonadati</taxon>
        <taxon>Bacteroidota</taxon>
        <taxon>Cytophagia</taxon>
        <taxon>Cytophagales</taxon>
        <taxon>Spirosomataceae</taxon>
        <taxon>Runella</taxon>
    </lineage>
</organism>
<sequence length="251" mass="26849">MNKIALVTGGSRGLGKDEALQLAKKGFDVVITYQSNEIEAQKVVVEIQKLGQKAAALPLDISSTNNFNAFVDELQRALSETFGTQKMDVLINNAGTGHYGAFADTTEEDFDKMVNIHLKAPYFLTQKLLPLINDGGVILNTSSGLARFSYPGSSAYAMMKSGIETLTRYQAAELGHRKIRVNVIAPGAIATDFGGGRVRDNQELNGAIASRTALGRVGLADDIGSVAAFLCSDEAKWINGQRIEVSGGIHL</sequence>
<dbReference type="PANTHER" id="PTHR43639">
    <property type="entry name" value="OXIDOREDUCTASE, SHORT-CHAIN DEHYDROGENASE/REDUCTASE FAMILY (AFU_ORTHOLOGUE AFUA_5G02870)"/>
    <property type="match status" value="1"/>
</dbReference>
<dbReference type="Pfam" id="PF13561">
    <property type="entry name" value="adh_short_C2"/>
    <property type="match status" value="1"/>
</dbReference>